<dbReference type="Pfam" id="PF07992">
    <property type="entry name" value="Pyr_redox_2"/>
    <property type="match status" value="1"/>
</dbReference>
<protein>
    <submittedName>
        <fullName evidence="2">NADH peroxidase</fullName>
        <ecNumber evidence="2">1.11.1.1</ecNumber>
    </submittedName>
</protein>
<evidence type="ECO:0000259" key="1">
    <source>
        <dbReference type="Pfam" id="PF07992"/>
    </source>
</evidence>
<dbReference type="InterPro" id="IPR023753">
    <property type="entry name" value="FAD/NAD-binding_dom"/>
</dbReference>
<keyword evidence="2" id="KW-0560">Oxidoreductase</keyword>
<dbReference type="SUPFAM" id="SSF51905">
    <property type="entry name" value="FAD/NAD(P)-binding domain"/>
    <property type="match status" value="1"/>
</dbReference>
<dbReference type="Gene3D" id="3.50.50.60">
    <property type="entry name" value="FAD/NAD(P)-binding domain"/>
    <property type="match status" value="2"/>
</dbReference>
<name>A0A1S8TD79_9CLOT</name>
<dbReference type="AlphaFoldDB" id="A0A1S8TD79"/>
<keyword evidence="2" id="KW-0575">Peroxidase</keyword>
<reference evidence="2 3" key="1">
    <citation type="submission" date="2016-05" db="EMBL/GenBank/DDBJ databases">
        <title>Microbial solvent formation.</title>
        <authorList>
            <person name="Poehlein A."/>
            <person name="Montoya Solano J.D."/>
            <person name="Flitsch S."/>
            <person name="Krabben P."/>
            <person name="Duerre P."/>
            <person name="Daniel R."/>
        </authorList>
    </citation>
    <scope>NUCLEOTIDE SEQUENCE [LARGE SCALE GENOMIC DNA]</scope>
    <source>
        <strain evidence="2 3">DSM 2619</strain>
    </source>
</reference>
<dbReference type="InterPro" id="IPR036188">
    <property type="entry name" value="FAD/NAD-bd_sf"/>
</dbReference>
<evidence type="ECO:0000313" key="3">
    <source>
        <dbReference type="Proteomes" id="UP000190890"/>
    </source>
</evidence>
<sequence>MSNKFHLDIRNLNEVISIDRENKNVKIKNYKTGEEYTENYDVLVLSPGAVPLKPQIPGINYLPLEIFLMQIKLKLI</sequence>
<accession>A0A1S8TD79</accession>
<dbReference type="GO" id="GO:0016692">
    <property type="term" value="F:NADH peroxidase activity"/>
    <property type="evidence" value="ECO:0007669"/>
    <property type="project" value="UniProtKB-EC"/>
</dbReference>
<dbReference type="EMBL" id="LZZM01000186">
    <property type="protein sequence ID" value="OOM75375.1"/>
    <property type="molecule type" value="Genomic_DNA"/>
</dbReference>
<organism evidence="2 3">
    <name type="scientific">Clostridium puniceum</name>
    <dbReference type="NCBI Taxonomy" id="29367"/>
    <lineage>
        <taxon>Bacteria</taxon>
        <taxon>Bacillati</taxon>
        <taxon>Bacillota</taxon>
        <taxon>Clostridia</taxon>
        <taxon>Eubacteriales</taxon>
        <taxon>Clostridiaceae</taxon>
        <taxon>Clostridium</taxon>
    </lineage>
</organism>
<dbReference type="EC" id="1.11.1.1" evidence="2"/>
<gene>
    <name evidence="2" type="primary">npr</name>
    <name evidence="2" type="ORF">CLPUN_33210</name>
</gene>
<proteinExistence type="predicted"/>
<evidence type="ECO:0000313" key="2">
    <source>
        <dbReference type="EMBL" id="OOM75375.1"/>
    </source>
</evidence>
<dbReference type="STRING" id="29367.CLPUN_33210"/>
<keyword evidence="3" id="KW-1185">Reference proteome</keyword>
<dbReference type="Proteomes" id="UP000190890">
    <property type="component" value="Unassembled WGS sequence"/>
</dbReference>
<comment type="caution">
    <text evidence="2">The sequence shown here is derived from an EMBL/GenBank/DDBJ whole genome shotgun (WGS) entry which is preliminary data.</text>
</comment>
<feature type="domain" description="FAD/NAD(P)-binding" evidence="1">
    <location>
        <begin position="4"/>
        <end position="59"/>
    </location>
</feature>